<gene>
    <name evidence="2" type="ORF">BOTBODRAFT_646741</name>
</gene>
<feature type="region of interest" description="Disordered" evidence="1">
    <location>
        <begin position="140"/>
        <end position="178"/>
    </location>
</feature>
<keyword evidence="3" id="KW-1185">Reference proteome</keyword>
<dbReference type="InParanoid" id="A0A067MPH5"/>
<dbReference type="HOGENOM" id="CLU_1019383_0_0_1"/>
<dbReference type="EMBL" id="KL198023">
    <property type="protein sequence ID" value="KDQ17658.1"/>
    <property type="molecule type" value="Genomic_DNA"/>
</dbReference>
<dbReference type="Proteomes" id="UP000027195">
    <property type="component" value="Unassembled WGS sequence"/>
</dbReference>
<feature type="region of interest" description="Disordered" evidence="1">
    <location>
        <begin position="190"/>
        <end position="273"/>
    </location>
</feature>
<name>A0A067MPH5_BOTB1</name>
<feature type="compositionally biased region" description="Basic and acidic residues" evidence="1">
    <location>
        <begin position="264"/>
        <end position="273"/>
    </location>
</feature>
<feature type="compositionally biased region" description="Basic and acidic residues" evidence="1">
    <location>
        <begin position="143"/>
        <end position="178"/>
    </location>
</feature>
<evidence type="ECO:0000256" key="1">
    <source>
        <dbReference type="SAM" id="MobiDB-lite"/>
    </source>
</evidence>
<dbReference type="AlphaFoldDB" id="A0A067MPH5"/>
<reference evidence="3" key="1">
    <citation type="journal article" date="2014" name="Proc. Natl. Acad. Sci. U.S.A.">
        <title>Extensive sampling of basidiomycete genomes demonstrates inadequacy of the white-rot/brown-rot paradigm for wood decay fungi.</title>
        <authorList>
            <person name="Riley R."/>
            <person name="Salamov A.A."/>
            <person name="Brown D.W."/>
            <person name="Nagy L.G."/>
            <person name="Floudas D."/>
            <person name="Held B.W."/>
            <person name="Levasseur A."/>
            <person name="Lombard V."/>
            <person name="Morin E."/>
            <person name="Otillar R."/>
            <person name="Lindquist E.A."/>
            <person name="Sun H."/>
            <person name="LaButti K.M."/>
            <person name="Schmutz J."/>
            <person name="Jabbour D."/>
            <person name="Luo H."/>
            <person name="Baker S.E."/>
            <person name="Pisabarro A.G."/>
            <person name="Walton J.D."/>
            <person name="Blanchette R.A."/>
            <person name="Henrissat B."/>
            <person name="Martin F."/>
            <person name="Cullen D."/>
            <person name="Hibbett D.S."/>
            <person name="Grigoriev I.V."/>
        </authorList>
    </citation>
    <scope>NUCLEOTIDE SEQUENCE [LARGE SCALE GENOMIC DNA]</scope>
    <source>
        <strain evidence="3">FD-172 SS1</strain>
    </source>
</reference>
<feature type="compositionally biased region" description="Polar residues" evidence="1">
    <location>
        <begin position="219"/>
        <end position="232"/>
    </location>
</feature>
<feature type="compositionally biased region" description="Basic and acidic residues" evidence="1">
    <location>
        <begin position="198"/>
        <end position="212"/>
    </location>
</feature>
<proteinExistence type="predicted"/>
<evidence type="ECO:0000313" key="2">
    <source>
        <dbReference type="EMBL" id="KDQ17658.1"/>
    </source>
</evidence>
<organism evidence="2 3">
    <name type="scientific">Botryobasidium botryosum (strain FD-172 SS1)</name>
    <dbReference type="NCBI Taxonomy" id="930990"/>
    <lineage>
        <taxon>Eukaryota</taxon>
        <taxon>Fungi</taxon>
        <taxon>Dikarya</taxon>
        <taxon>Basidiomycota</taxon>
        <taxon>Agaricomycotina</taxon>
        <taxon>Agaricomycetes</taxon>
        <taxon>Cantharellales</taxon>
        <taxon>Botryobasidiaceae</taxon>
        <taxon>Botryobasidium</taxon>
    </lineage>
</organism>
<protein>
    <submittedName>
        <fullName evidence="2">Uncharacterized protein</fullName>
    </submittedName>
</protein>
<evidence type="ECO:0000313" key="3">
    <source>
        <dbReference type="Proteomes" id="UP000027195"/>
    </source>
</evidence>
<accession>A0A067MPH5</accession>
<sequence>MAAASGLPPARCYLPSWPTVYVVLRRLAGDWHSLIPGASLPTLGLALVNGGSGSEQYEVGAAVWDLCRRSSTAQRKSCLDVDYMHRPHSDHWGLVLGSDADEDWAPNTSITAQNSDRHLAIWAGAAVVWRFTISRAPPRSKSPRFEKLEIPDPKRRQDAEERQREARKRDYRTPACVRSREDGCAAVHQFADTNYDSPDSRASKTESRRETAWPDSIAIQIQVSTPTSTSQIAVPAAEQTELPRNVQNQKRRNGEDGDGDDEGGGDKSRRVPI</sequence>